<dbReference type="Gene3D" id="3.40.50.300">
    <property type="entry name" value="P-loop containing nucleotide triphosphate hydrolases"/>
    <property type="match status" value="1"/>
</dbReference>
<keyword evidence="7 12" id="KW-0805">Transcription regulation</keyword>
<dbReference type="InterPro" id="IPR025944">
    <property type="entry name" value="Sigma_54_int_dom_CS"/>
</dbReference>
<dbReference type="InterPro" id="IPR027417">
    <property type="entry name" value="P-loop_NTPase"/>
</dbReference>
<keyword evidence="6 12" id="KW-0902">Two-component regulatory system</keyword>
<dbReference type="SUPFAM" id="SSF55781">
    <property type="entry name" value="GAF domain-like"/>
    <property type="match status" value="1"/>
</dbReference>
<dbReference type="GO" id="GO:0009399">
    <property type="term" value="P:nitrogen fixation"/>
    <property type="evidence" value="ECO:0007669"/>
    <property type="project" value="UniProtKB-UniRule"/>
</dbReference>
<dbReference type="PROSITE" id="PS00688">
    <property type="entry name" value="SIGMA54_INTERACT_3"/>
    <property type="match status" value="1"/>
</dbReference>
<dbReference type="GO" id="GO:0005524">
    <property type="term" value="F:ATP binding"/>
    <property type="evidence" value="ECO:0007669"/>
    <property type="project" value="UniProtKB-KW"/>
</dbReference>
<dbReference type="SMART" id="SM00065">
    <property type="entry name" value="GAF"/>
    <property type="match status" value="1"/>
</dbReference>
<keyword evidence="16" id="KW-1185">Reference proteome</keyword>
<reference evidence="15 16" key="1">
    <citation type="submission" date="2020-08" db="EMBL/GenBank/DDBJ databases">
        <title>Genome sequencing of Purple Non-Sulfur Bacteria from various extreme environments.</title>
        <authorList>
            <person name="Mayer M."/>
        </authorList>
    </citation>
    <scope>NUCLEOTIDE SEQUENCE [LARGE SCALE GENOMIC DNA]</scope>
    <source>
        <strain evidence="15 16">JA131</strain>
    </source>
</reference>
<comment type="subunit">
    <text evidence="2 12">Interacts with sigma-54.</text>
</comment>
<evidence type="ECO:0000256" key="7">
    <source>
        <dbReference type="ARBA" id="ARBA00023015"/>
    </source>
</evidence>
<dbReference type="EMBL" id="JACIGK010000017">
    <property type="protein sequence ID" value="MBB4266805.1"/>
    <property type="molecule type" value="Genomic_DNA"/>
</dbReference>
<comment type="caution">
    <text evidence="15">The sequence shown here is derived from an EMBL/GenBank/DDBJ whole genome shotgun (WGS) entry which is preliminary data.</text>
</comment>
<feature type="domain" description="Sigma-54 factor interaction" evidence="14">
    <location>
        <begin position="228"/>
        <end position="456"/>
    </location>
</feature>
<proteinExistence type="predicted"/>
<dbReference type="AlphaFoldDB" id="A0A7W6RED6"/>
<keyword evidence="9 12" id="KW-0010">Activator</keyword>
<evidence type="ECO:0000256" key="10">
    <source>
        <dbReference type="ARBA" id="ARBA00023163"/>
    </source>
</evidence>
<evidence type="ECO:0000256" key="1">
    <source>
        <dbReference type="ARBA" id="ARBA00002167"/>
    </source>
</evidence>
<dbReference type="GO" id="GO:0000160">
    <property type="term" value="P:phosphorelay signal transduction system"/>
    <property type="evidence" value="ECO:0007669"/>
    <property type="project" value="UniProtKB-UniRule"/>
</dbReference>
<dbReference type="InterPro" id="IPR058031">
    <property type="entry name" value="AAA_lid_NorR"/>
</dbReference>
<dbReference type="NCBIfam" id="TIGR01817">
    <property type="entry name" value="nifA"/>
    <property type="match status" value="1"/>
</dbReference>
<evidence type="ECO:0000259" key="14">
    <source>
        <dbReference type="PROSITE" id="PS50045"/>
    </source>
</evidence>
<dbReference type="Gene3D" id="1.10.8.60">
    <property type="match status" value="1"/>
</dbReference>
<feature type="region of interest" description="Disordered" evidence="13">
    <location>
        <begin position="519"/>
        <end position="550"/>
    </location>
</feature>
<keyword evidence="11 12" id="KW-0535">Nitrogen fixation</keyword>
<evidence type="ECO:0000256" key="5">
    <source>
        <dbReference type="ARBA" id="ARBA00022840"/>
    </source>
</evidence>
<keyword evidence="5" id="KW-0067">ATP-binding</keyword>
<gene>
    <name evidence="15" type="ORF">GGD89_002441</name>
</gene>
<dbReference type="InterPro" id="IPR002197">
    <property type="entry name" value="HTH_Fis"/>
</dbReference>
<keyword evidence="10 12" id="KW-0804">Transcription</keyword>
<evidence type="ECO:0000256" key="6">
    <source>
        <dbReference type="ARBA" id="ARBA00023012"/>
    </source>
</evidence>
<evidence type="ECO:0000313" key="16">
    <source>
        <dbReference type="Proteomes" id="UP000554286"/>
    </source>
</evidence>
<dbReference type="RefSeq" id="WP_184045574.1">
    <property type="nucleotide sequence ID" value="NZ_JACIGK010000017.1"/>
</dbReference>
<organism evidence="15 16">
    <name type="scientific">Roseospira visakhapatnamensis</name>
    <dbReference type="NCBI Taxonomy" id="390880"/>
    <lineage>
        <taxon>Bacteria</taxon>
        <taxon>Pseudomonadati</taxon>
        <taxon>Pseudomonadota</taxon>
        <taxon>Alphaproteobacteria</taxon>
        <taxon>Rhodospirillales</taxon>
        <taxon>Rhodospirillaceae</taxon>
        <taxon>Roseospira</taxon>
    </lineage>
</organism>
<dbReference type="InterPro" id="IPR029016">
    <property type="entry name" value="GAF-like_dom_sf"/>
</dbReference>
<dbReference type="Pfam" id="PF01590">
    <property type="entry name" value="GAF"/>
    <property type="match status" value="1"/>
</dbReference>
<evidence type="ECO:0000256" key="9">
    <source>
        <dbReference type="ARBA" id="ARBA00023159"/>
    </source>
</evidence>
<evidence type="ECO:0000256" key="3">
    <source>
        <dbReference type="ARBA" id="ARBA00015308"/>
    </source>
</evidence>
<dbReference type="Gene3D" id="1.10.10.60">
    <property type="entry name" value="Homeodomain-like"/>
    <property type="match status" value="1"/>
</dbReference>
<sequence length="595" mass="63344">MSVQTSVPLTSPPTVAATGLGRAGAGASAAALPMLTLYEISKLLSASLDRDATLRDVLNVLSSYLEMRRGAIALGDDDDSLALTAVTGQSLDGARRTEGGYPLTVAREVYRSNMPLVVGRMTADPRFAAYAPTAGGDAAPERVAFLCVPIRAGDAVLGTLSVERAGPGGVDDDLRVLAMVGNLIGQTVRLHRLVAADRQTLLADQARREKLARAERAVGGRTPRFREIIGRSPAMVGVLDQVRHVARTRAPVMLRGESGTGKEMIARAIHQVSPRADKPFVCVNCAALPDTLLESELFGHDKGAFTGAAGERKGRFEMADGGTLFLDEIGEISPAFQAKLLRVLQEGQFERLGSSRTRKVDVRMIAATNRNLEEAVSKGGFRADLYYRINVVTLVLPPLRDRREDIEPLARHFLDRFNEENGESLVFSPNALDLLRGCAFPGNVRELENCITRVATMVRGAVIGVEDFACREAGCLSSVLWRETEGSTQAIGGMGAVPAVRPRAPALASASGCGACDGGSSSCGSPPDQRGDDAPSAMATMTGGGASGRLPDRERLVLAMEKTGWVQAKAARLLGLTPRQVGYALRKHDIPIKRL</sequence>
<dbReference type="Pfam" id="PF25601">
    <property type="entry name" value="AAA_lid_14"/>
    <property type="match status" value="1"/>
</dbReference>
<evidence type="ECO:0000256" key="13">
    <source>
        <dbReference type="SAM" id="MobiDB-lite"/>
    </source>
</evidence>
<dbReference type="PANTHER" id="PTHR32071:SF117">
    <property type="entry name" value="PTS-DEPENDENT DIHYDROXYACETONE KINASE OPERON REGULATORY PROTEIN-RELATED"/>
    <property type="match status" value="1"/>
</dbReference>
<dbReference type="FunFam" id="3.40.50.300:FF:000006">
    <property type="entry name" value="DNA-binding transcriptional regulator NtrC"/>
    <property type="match status" value="1"/>
</dbReference>
<dbReference type="Gene3D" id="3.30.450.40">
    <property type="match status" value="1"/>
</dbReference>
<dbReference type="SMART" id="SM00382">
    <property type="entry name" value="AAA"/>
    <property type="match status" value="1"/>
</dbReference>
<evidence type="ECO:0000256" key="12">
    <source>
        <dbReference type="RuleBase" id="RU368029"/>
    </source>
</evidence>
<dbReference type="InterPro" id="IPR003593">
    <property type="entry name" value="AAA+_ATPase"/>
</dbReference>
<dbReference type="GO" id="GO:0043565">
    <property type="term" value="F:sequence-specific DNA binding"/>
    <property type="evidence" value="ECO:0007669"/>
    <property type="project" value="InterPro"/>
</dbReference>
<dbReference type="InterPro" id="IPR025662">
    <property type="entry name" value="Sigma_54_int_dom_ATP-bd_1"/>
</dbReference>
<name>A0A7W6RED6_9PROT</name>
<protein>
    <recommendedName>
        <fullName evidence="3 12">Nif-specific regulatory protein</fullName>
    </recommendedName>
</protein>
<dbReference type="InterPro" id="IPR002078">
    <property type="entry name" value="Sigma_54_int"/>
</dbReference>
<dbReference type="SUPFAM" id="SSF52540">
    <property type="entry name" value="P-loop containing nucleoside triphosphate hydrolases"/>
    <property type="match status" value="1"/>
</dbReference>
<keyword evidence="4" id="KW-0547">Nucleotide-binding</keyword>
<dbReference type="PRINTS" id="PR01590">
    <property type="entry name" value="HTHFIS"/>
</dbReference>
<dbReference type="InterPro" id="IPR010113">
    <property type="entry name" value="Nif-specific_regulatory_prot"/>
</dbReference>
<evidence type="ECO:0000313" key="15">
    <source>
        <dbReference type="EMBL" id="MBB4266805.1"/>
    </source>
</evidence>
<comment type="function">
    <text evidence="1 12">Required for activation of most nif operons, which are directly involved in nitrogen fixation.</text>
</comment>
<dbReference type="InterPro" id="IPR003018">
    <property type="entry name" value="GAF"/>
</dbReference>
<evidence type="ECO:0000256" key="4">
    <source>
        <dbReference type="ARBA" id="ARBA00022741"/>
    </source>
</evidence>
<dbReference type="PROSITE" id="PS50045">
    <property type="entry name" value="SIGMA54_INTERACT_4"/>
    <property type="match status" value="1"/>
</dbReference>
<evidence type="ECO:0000256" key="2">
    <source>
        <dbReference type="ARBA" id="ARBA00011135"/>
    </source>
</evidence>
<dbReference type="Proteomes" id="UP000554286">
    <property type="component" value="Unassembled WGS sequence"/>
</dbReference>
<dbReference type="Pfam" id="PF00158">
    <property type="entry name" value="Sigma54_activat"/>
    <property type="match status" value="1"/>
</dbReference>
<evidence type="ECO:0000256" key="11">
    <source>
        <dbReference type="ARBA" id="ARBA00023231"/>
    </source>
</evidence>
<evidence type="ECO:0000256" key="8">
    <source>
        <dbReference type="ARBA" id="ARBA00023125"/>
    </source>
</evidence>
<dbReference type="PROSITE" id="PS00676">
    <property type="entry name" value="SIGMA54_INTERACT_2"/>
    <property type="match status" value="1"/>
</dbReference>
<dbReference type="CDD" id="cd00009">
    <property type="entry name" value="AAA"/>
    <property type="match status" value="1"/>
</dbReference>
<dbReference type="PROSITE" id="PS00675">
    <property type="entry name" value="SIGMA54_INTERACT_1"/>
    <property type="match status" value="1"/>
</dbReference>
<dbReference type="InterPro" id="IPR025943">
    <property type="entry name" value="Sigma_54_int_dom_ATP-bd_2"/>
</dbReference>
<keyword evidence="8 12" id="KW-0238">DNA-binding</keyword>
<accession>A0A7W6RED6</accession>
<dbReference type="GO" id="GO:0003700">
    <property type="term" value="F:DNA-binding transcription factor activity"/>
    <property type="evidence" value="ECO:0007669"/>
    <property type="project" value="UniProtKB-UniRule"/>
</dbReference>
<dbReference type="PANTHER" id="PTHR32071">
    <property type="entry name" value="TRANSCRIPTIONAL REGULATORY PROTEIN"/>
    <property type="match status" value="1"/>
</dbReference>
<dbReference type="Pfam" id="PF02954">
    <property type="entry name" value="HTH_8"/>
    <property type="match status" value="1"/>
</dbReference>